<evidence type="ECO:0000313" key="3">
    <source>
        <dbReference type="EMBL" id="QBD83578.1"/>
    </source>
</evidence>
<feature type="transmembrane region" description="Helical" evidence="1">
    <location>
        <begin position="181"/>
        <end position="204"/>
    </location>
</feature>
<keyword evidence="1" id="KW-1133">Transmembrane helix</keyword>
<feature type="domain" description="DUF1206" evidence="2">
    <location>
        <begin position="181"/>
        <end position="250"/>
    </location>
</feature>
<protein>
    <submittedName>
        <fullName evidence="3">DUF1206 domain-containing protein</fullName>
    </submittedName>
</protein>
<organism evidence="3 4">
    <name type="scientific">Ktedonosporobacter rubrisoli</name>
    <dbReference type="NCBI Taxonomy" id="2509675"/>
    <lineage>
        <taxon>Bacteria</taxon>
        <taxon>Bacillati</taxon>
        <taxon>Chloroflexota</taxon>
        <taxon>Ktedonobacteria</taxon>
        <taxon>Ktedonobacterales</taxon>
        <taxon>Ktedonosporobacteraceae</taxon>
        <taxon>Ktedonosporobacter</taxon>
    </lineage>
</organism>
<dbReference type="Proteomes" id="UP000290365">
    <property type="component" value="Chromosome"/>
</dbReference>
<accession>A0A4P6K5E0</accession>
<feature type="domain" description="DUF1206" evidence="2">
    <location>
        <begin position="84"/>
        <end position="155"/>
    </location>
</feature>
<proteinExistence type="predicted"/>
<feature type="domain" description="DUF1206" evidence="2">
    <location>
        <begin position="2"/>
        <end position="68"/>
    </location>
</feature>
<dbReference type="AlphaFoldDB" id="A0A4P6K5E0"/>
<evidence type="ECO:0000313" key="4">
    <source>
        <dbReference type="Proteomes" id="UP000290365"/>
    </source>
</evidence>
<name>A0A4P6K5E0_KTERU</name>
<keyword evidence="1" id="KW-0472">Membrane</keyword>
<dbReference type="EMBL" id="CP035758">
    <property type="protein sequence ID" value="QBD83578.1"/>
    <property type="molecule type" value="Genomic_DNA"/>
</dbReference>
<feature type="transmembrane region" description="Helical" evidence="1">
    <location>
        <begin position="130"/>
        <end position="151"/>
    </location>
</feature>
<dbReference type="Pfam" id="PF06724">
    <property type="entry name" value="DUF1206"/>
    <property type="match status" value="3"/>
</dbReference>
<feature type="transmembrane region" description="Helical" evidence="1">
    <location>
        <begin position="224"/>
        <end position="245"/>
    </location>
</feature>
<keyword evidence="1" id="KW-0812">Transmembrane</keyword>
<evidence type="ECO:0000259" key="2">
    <source>
        <dbReference type="Pfam" id="PF06724"/>
    </source>
</evidence>
<reference evidence="3 4" key="1">
    <citation type="submission" date="2019-01" db="EMBL/GenBank/DDBJ databases">
        <title>Ktedonosporobacter rubrisoli SCAWS-G2.</title>
        <authorList>
            <person name="Huang Y."/>
            <person name="Yan B."/>
        </authorList>
    </citation>
    <scope>NUCLEOTIDE SEQUENCE [LARGE SCALE GENOMIC DNA]</scope>
    <source>
        <strain evidence="3 4">SCAWS-G2</strain>
    </source>
</reference>
<evidence type="ECO:0000256" key="1">
    <source>
        <dbReference type="SAM" id="Phobius"/>
    </source>
</evidence>
<feature type="transmembrane region" description="Helical" evidence="1">
    <location>
        <begin position="80"/>
        <end position="105"/>
    </location>
</feature>
<keyword evidence="4" id="KW-1185">Reference proteome</keyword>
<feature type="transmembrane region" description="Helical" evidence="1">
    <location>
        <begin position="7"/>
        <end position="26"/>
    </location>
</feature>
<dbReference type="KEGG" id="kbs:EPA93_24300"/>
<feature type="transmembrane region" description="Helical" evidence="1">
    <location>
        <begin position="46"/>
        <end position="68"/>
    </location>
</feature>
<dbReference type="OrthoDB" id="5702018at2"/>
<sequence length="256" mass="27039">MGYAAKGVVYILIGFLAIQLAIGQGGSTTDRQGALHTLYTQPFGQILLAIVTLGLIGFALWSFIQAIFDADNKGSDMKGIFARIGFAGVGISYAALAFGALQLVLSGHNDAKGSTASTQSWTALLLDKPFGVALVVLIGLFILGLAGFMFFRAYKAQFKRQLNLASVDDKVRKSAIFLGRFGNAAHGVVFAIIGLFLIIAALQHNPGQAKGLDSALQELAHQPFGAVVLGIVALGLMAYGAYSLVEARYRRLGQAI</sequence>
<dbReference type="InterPro" id="IPR009597">
    <property type="entry name" value="DUF1206"/>
</dbReference>
<gene>
    <name evidence="3" type="ORF">EPA93_24300</name>
</gene>